<dbReference type="SUPFAM" id="SSF48452">
    <property type="entry name" value="TPR-like"/>
    <property type="match status" value="1"/>
</dbReference>
<evidence type="ECO:0008006" key="3">
    <source>
        <dbReference type="Google" id="ProtNLM"/>
    </source>
</evidence>
<sequence length="379" mass="44031">MNATLRLTGFGKSVTPAAPPVTTPPIPMHLNPLRFCISILALLLVCLQQHVFAQDAPDYTKVYHPVINQAELHIVTSDYKEALQAYEQAFASVPSPFARDYYNAAVSALALRDRKQTFNYLEKLVQKGVSLDYLQRQTVFDSLQTTRHWRKFARKYKKRRRKYEENFNREYRADLDELYARDQYFRQAEGGLRVYRDTIRQIENANTLQLLNWIEERGYPNENIIGLADTLEQLPRFYITVQRQTATRKGYDFTEVLLKAVQQGNIAPQPVAYLLDQQAGRNRYGSSVYMRVDCTGCKDTDELATKDYLVKKITPKEQERINARRQKLGLEPLEEYKRKVLHNVTDPRFKLGYNWSVSTYVVPSKEAAEILLERLSAIE</sequence>
<gene>
    <name evidence="1" type="ORF">SAMN04487941_2268</name>
</gene>
<name>A0A1I7IJX7_9BACT</name>
<protein>
    <recommendedName>
        <fullName evidence="3">Tetratricopeptide repeat-containing protein</fullName>
    </recommendedName>
</protein>
<dbReference type="EMBL" id="FPCA01000002">
    <property type="protein sequence ID" value="SFU73230.1"/>
    <property type="molecule type" value="Genomic_DNA"/>
</dbReference>
<keyword evidence="2" id="KW-1185">Reference proteome</keyword>
<dbReference type="Proteomes" id="UP000182491">
    <property type="component" value="Unassembled WGS sequence"/>
</dbReference>
<organism evidence="1 2">
    <name type="scientific">Pontibacter akesuensis</name>
    <dbReference type="NCBI Taxonomy" id="388950"/>
    <lineage>
        <taxon>Bacteria</taxon>
        <taxon>Pseudomonadati</taxon>
        <taxon>Bacteroidota</taxon>
        <taxon>Cytophagia</taxon>
        <taxon>Cytophagales</taxon>
        <taxon>Hymenobacteraceae</taxon>
        <taxon>Pontibacter</taxon>
    </lineage>
</organism>
<accession>A0A1I7IJX7</accession>
<proteinExistence type="predicted"/>
<evidence type="ECO:0000313" key="2">
    <source>
        <dbReference type="Proteomes" id="UP000182491"/>
    </source>
</evidence>
<reference evidence="2" key="1">
    <citation type="submission" date="2016-10" db="EMBL/GenBank/DDBJ databases">
        <authorList>
            <person name="Varghese N."/>
        </authorList>
    </citation>
    <scope>NUCLEOTIDE SEQUENCE [LARGE SCALE GENOMIC DNA]</scope>
    <source>
        <strain evidence="2">DSM 18820</strain>
    </source>
</reference>
<dbReference type="InterPro" id="IPR011990">
    <property type="entry name" value="TPR-like_helical_dom_sf"/>
</dbReference>
<dbReference type="AlphaFoldDB" id="A0A1I7IJX7"/>
<dbReference type="STRING" id="388950.GCA_001611675_01273"/>
<evidence type="ECO:0000313" key="1">
    <source>
        <dbReference type="EMBL" id="SFU73230.1"/>
    </source>
</evidence>